<dbReference type="InterPro" id="IPR049557">
    <property type="entry name" value="Transketolase_CS"/>
</dbReference>
<organism evidence="13 14">
    <name type="scientific">Novispirillum itersonii</name>
    <name type="common">Aquaspirillum itersonii</name>
    <dbReference type="NCBI Taxonomy" id="189"/>
    <lineage>
        <taxon>Bacteria</taxon>
        <taxon>Pseudomonadati</taxon>
        <taxon>Pseudomonadota</taxon>
        <taxon>Alphaproteobacteria</taxon>
        <taxon>Rhodospirillales</taxon>
        <taxon>Novispirillaceae</taxon>
        <taxon>Novispirillum</taxon>
    </lineage>
</organism>
<evidence type="ECO:0000256" key="5">
    <source>
        <dbReference type="ARBA" id="ARBA00022723"/>
    </source>
</evidence>
<dbReference type="GO" id="GO:0016114">
    <property type="term" value="P:terpenoid biosynthetic process"/>
    <property type="evidence" value="ECO:0007669"/>
    <property type="project" value="UniProtKB-UniRule"/>
</dbReference>
<dbReference type="UniPathway" id="UPA00064">
    <property type="reaction ID" value="UER00091"/>
</dbReference>
<evidence type="ECO:0000256" key="4">
    <source>
        <dbReference type="ARBA" id="ARBA00022679"/>
    </source>
</evidence>
<dbReference type="GO" id="GO:0019288">
    <property type="term" value="P:isopentenyl diphosphate biosynthetic process, methylerythritol 4-phosphate pathway"/>
    <property type="evidence" value="ECO:0007669"/>
    <property type="project" value="UniProtKB-ARBA"/>
</dbReference>
<dbReference type="FunFam" id="3.40.50.970:FF:000005">
    <property type="entry name" value="1-deoxy-D-xylulose-5-phosphate synthase"/>
    <property type="match status" value="1"/>
</dbReference>
<dbReference type="FunFam" id="3.40.50.920:FF:000002">
    <property type="entry name" value="1-deoxy-D-xylulose-5-phosphate synthase"/>
    <property type="match status" value="1"/>
</dbReference>
<comment type="similarity">
    <text evidence="2 11">Belongs to the transketolase family. DXPS subfamily.</text>
</comment>
<dbReference type="CDD" id="cd07033">
    <property type="entry name" value="TPP_PYR_DXS_TK_like"/>
    <property type="match status" value="1"/>
</dbReference>
<comment type="catalytic activity">
    <reaction evidence="11">
        <text>D-glyceraldehyde 3-phosphate + pyruvate + H(+) = 1-deoxy-D-xylulose 5-phosphate + CO2</text>
        <dbReference type="Rhea" id="RHEA:12605"/>
        <dbReference type="ChEBI" id="CHEBI:15361"/>
        <dbReference type="ChEBI" id="CHEBI:15378"/>
        <dbReference type="ChEBI" id="CHEBI:16526"/>
        <dbReference type="ChEBI" id="CHEBI:57792"/>
        <dbReference type="ChEBI" id="CHEBI:59776"/>
        <dbReference type="EC" id="2.2.1.7"/>
    </reaction>
</comment>
<dbReference type="InterPro" id="IPR033248">
    <property type="entry name" value="Transketolase_C"/>
</dbReference>
<evidence type="ECO:0000259" key="12">
    <source>
        <dbReference type="SMART" id="SM00861"/>
    </source>
</evidence>
<dbReference type="InterPro" id="IPR009014">
    <property type="entry name" value="Transketo_C/PFOR_II"/>
</dbReference>
<evidence type="ECO:0000256" key="9">
    <source>
        <dbReference type="ARBA" id="ARBA00023229"/>
    </source>
</evidence>
<dbReference type="NCBIfam" id="NF003933">
    <property type="entry name" value="PRK05444.2-2"/>
    <property type="match status" value="1"/>
</dbReference>
<evidence type="ECO:0000256" key="1">
    <source>
        <dbReference type="ARBA" id="ARBA00004980"/>
    </source>
</evidence>
<evidence type="ECO:0000256" key="8">
    <source>
        <dbReference type="ARBA" id="ARBA00023052"/>
    </source>
</evidence>
<dbReference type="EMBL" id="JACIIX010000008">
    <property type="protein sequence ID" value="MBB6210905.1"/>
    <property type="molecule type" value="Genomic_DNA"/>
</dbReference>
<keyword evidence="8 11" id="KW-0786">Thiamine pyrophosphate</keyword>
<dbReference type="GO" id="GO:0030976">
    <property type="term" value="F:thiamine pyrophosphate binding"/>
    <property type="evidence" value="ECO:0007669"/>
    <property type="project" value="UniProtKB-UniRule"/>
</dbReference>
<dbReference type="PROSITE" id="PS00801">
    <property type="entry name" value="TRANSKETOLASE_1"/>
    <property type="match status" value="1"/>
</dbReference>
<feature type="binding site" evidence="11">
    <location>
        <position position="83"/>
    </location>
    <ligand>
        <name>thiamine diphosphate</name>
        <dbReference type="ChEBI" id="CHEBI:58937"/>
    </ligand>
</feature>
<evidence type="ECO:0000256" key="10">
    <source>
        <dbReference type="ARBA" id="ARBA00055605"/>
    </source>
</evidence>
<dbReference type="InterPro" id="IPR029061">
    <property type="entry name" value="THDP-binding"/>
</dbReference>
<comment type="caution">
    <text evidence="13">The sequence shown here is derived from an EMBL/GenBank/DDBJ whole genome shotgun (WGS) entry which is preliminary data.</text>
</comment>
<feature type="binding site" evidence="11">
    <location>
        <position position="375"/>
    </location>
    <ligand>
        <name>thiamine diphosphate</name>
        <dbReference type="ChEBI" id="CHEBI:58937"/>
    </ligand>
</feature>
<dbReference type="RefSeq" id="WP_184263724.1">
    <property type="nucleotide sequence ID" value="NZ_JACIIX010000008.1"/>
</dbReference>
<dbReference type="PANTHER" id="PTHR43322">
    <property type="entry name" value="1-D-DEOXYXYLULOSE 5-PHOSPHATE SYNTHASE-RELATED"/>
    <property type="match status" value="1"/>
</dbReference>
<feature type="binding site" evidence="11">
    <location>
        <position position="184"/>
    </location>
    <ligand>
        <name>Mg(2+)</name>
        <dbReference type="ChEBI" id="CHEBI:18420"/>
    </ligand>
</feature>
<dbReference type="SMART" id="SM00861">
    <property type="entry name" value="Transket_pyr"/>
    <property type="match status" value="1"/>
</dbReference>
<feature type="binding site" evidence="11">
    <location>
        <begin position="124"/>
        <end position="126"/>
    </location>
    <ligand>
        <name>thiamine diphosphate</name>
        <dbReference type="ChEBI" id="CHEBI:58937"/>
    </ligand>
</feature>
<feature type="binding site" evidence="11">
    <location>
        <begin position="156"/>
        <end position="157"/>
    </location>
    <ligand>
        <name>thiamine diphosphate</name>
        <dbReference type="ChEBI" id="CHEBI:58937"/>
    </ligand>
</feature>
<comment type="function">
    <text evidence="10 11">Catalyzes the acyloin condensation reaction between C atoms 2 and 3 of pyruvate and glyceraldehyde 3-phosphate to yield 1-deoxy-D-xylulose-5-phosphate (DXP).</text>
</comment>
<dbReference type="Pfam" id="PF02779">
    <property type="entry name" value="Transket_pyr"/>
    <property type="match status" value="1"/>
</dbReference>
<comment type="pathway">
    <text evidence="1 11">Metabolic intermediate biosynthesis; 1-deoxy-D-xylulose 5-phosphate biosynthesis; 1-deoxy-D-xylulose 5-phosphate from D-glyceraldehyde 3-phosphate and pyruvate: step 1/1.</text>
</comment>
<dbReference type="InterPro" id="IPR005477">
    <property type="entry name" value="Dxylulose-5-P_synthase"/>
</dbReference>
<dbReference type="SUPFAM" id="SSF52518">
    <property type="entry name" value="Thiamin diphosphate-binding fold (THDP-binding)"/>
    <property type="match status" value="2"/>
</dbReference>
<evidence type="ECO:0000313" key="14">
    <source>
        <dbReference type="Proteomes" id="UP000544872"/>
    </source>
</evidence>
<feature type="domain" description="Transketolase-like pyrimidine-binding" evidence="12">
    <location>
        <begin position="324"/>
        <end position="489"/>
    </location>
</feature>
<name>A0A7W9ZGN8_NOVIT</name>
<evidence type="ECO:0000256" key="7">
    <source>
        <dbReference type="ARBA" id="ARBA00022977"/>
    </source>
</evidence>
<reference evidence="13 14" key="1">
    <citation type="submission" date="2020-08" db="EMBL/GenBank/DDBJ databases">
        <title>Genomic Encyclopedia of Type Strains, Phase IV (KMG-IV): sequencing the most valuable type-strain genomes for metagenomic binning, comparative biology and taxonomic classification.</title>
        <authorList>
            <person name="Goeker M."/>
        </authorList>
    </citation>
    <scope>NUCLEOTIDE SEQUENCE [LARGE SCALE GENOMIC DNA]</scope>
    <source>
        <strain evidence="13 14">DSM 11590</strain>
    </source>
</reference>
<keyword evidence="5 11" id="KW-0479">Metal-binding</keyword>
<accession>A0A7W9ZGN8</accession>
<evidence type="ECO:0000256" key="3">
    <source>
        <dbReference type="ARBA" id="ARBA00011738"/>
    </source>
</evidence>
<comment type="cofactor">
    <cofactor evidence="11">
        <name>thiamine diphosphate</name>
        <dbReference type="ChEBI" id="CHEBI:58937"/>
    </cofactor>
    <text evidence="11">Binds 1 thiamine pyrophosphate per subunit.</text>
</comment>
<dbReference type="GO" id="GO:0000287">
    <property type="term" value="F:magnesium ion binding"/>
    <property type="evidence" value="ECO:0007669"/>
    <property type="project" value="UniProtKB-UniRule"/>
</dbReference>
<dbReference type="Proteomes" id="UP000544872">
    <property type="component" value="Unassembled WGS sequence"/>
</dbReference>
<keyword evidence="4 11" id="KW-0808">Transferase</keyword>
<protein>
    <recommendedName>
        <fullName evidence="11">1-deoxy-D-xylulose-5-phosphate synthase</fullName>
        <ecNumber evidence="11">2.2.1.7</ecNumber>
    </recommendedName>
    <alternativeName>
        <fullName evidence="11">1-deoxyxylulose-5-phosphate synthase</fullName>
        <shortName evidence="11">DXP synthase</shortName>
        <shortName evidence="11">DXPS</shortName>
    </alternativeName>
</protein>
<feature type="binding site" evidence="11">
    <location>
        <position position="184"/>
    </location>
    <ligand>
        <name>thiamine diphosphate</name>
        <dbReference type="ChEBI" id="CHEBI:58937"/>
    </ligand>
</feature>
<dbReference type="NCBIfam" id="TIGR00204">
    <property type="entry name" value="dxs"/>
    <property type="match status" value="1"/>
</dbReference>
<keyword evidence="9 11" id="KW-0414">Isoprene biosynthesis</keyword>
<dbReference type="HAMAP" id="MF_00315">
    <property type="entry name" value="DXP_synth"/>
    <property type="match status" value="1"/>
</dbReference>
<proteinExistence type="inferred from homology"/>
<dbReference type="GO" id="GO:0008661">
    <property type="term" value="F:1-deoxy-D-xylulose-5-phosphate synthase activity"/>
    <property type="evidence" value="ECO:0007669"/>
    <property type="project" value="UniProtKB-UniRule"/>
</dbReference>
<dbReference type="PANTHER" id="PTHR43322:SF5">
    <property type="entry name" value="1-DEOXY-D-XYLULOSE-5-PHOSPHATE SYNTHASE, CHLOROPLASTIC"/>
    <property type="match status" value="1"/>
</dbReference>
<dbReference type="Gene3D" id="3.40.50.970">
    <property type="match status" value="2"/>
</dbReference>
<dbReference type="Pfam" id="PF13292">
    <property type="entry name" value="DXP_synthase_N"/>
    <property type="match status" value="1"/>
</dbReference>
<dbReference type="AlphaFoldDB" id="A0A7W9ZGN8"/>
<comment type="cofactor">
    <cofactor evidence="11">
        <name>Mg(2+)</name>
        <dbReference type="ChEBI" id="CHEBI:18420"/>
    </cofactor>
    <text evidence="11">Binds 1 Mg(2+) ion per subunit.</text>
</comment>
<sequence length="650" mass="68318">MSTPATPRPVTPLLDAIGSPADLKALKPEELVQLAQEVREEMIDAVSTTGGHLGAGLGVVELTVALHHVFDTPADRLIWDVGHQCYPHKILTGRRDRIRTLRQGGGLSGFTNRFESEYDPFGAGHSSTSISAGLGMAVARDLAGGKNHVIAVIGDGAMSAGMAYEAMNNAGAMDSRLIVILNDNDMSIAPPVGAMSAYLSKLISSKSYVSLRHLLKDLSSRFPGPVKRAAQRAEEYARGMVTGGTLFEELGFYYVGPIDGHQMDHLVPVLKNVRDHGEGPVLIHVVTQKGKGYPPAEAAADKYHGVARFNVVTGAQEKGKPNAPSYTGVFAKALTAAARTDDRIVAITAAMPAGTGLDVFAREFPARTFDVGIAEQHAVTFAAGLACEGYKPFTALYSTFLQRGFDQVVHDVAIQNLPVRFAIDRAGMVGADGATHHGSFDLCYLCCLPNMVVMAPSDEAELVHAVATAAAHDSGPIAFRYPRGEGTGVPLPETGEVLELGKGRIVRNGRGVALLALGPILHQCTLAADDLQAHGLSVTVADARFAKPLDAALLADLASRHDVLITVEDSARGGFGAMVLTHLSDTGALDGGLKVRTLGLPDSFIEHESPAKQLELAGLTARQIAARVLDILGHAQPETGSASTGSATPA</sequence>
<evidence type="ECO:0000256" key="11">
    <source>
        <dbReference type="HAMAP-Rule" id="MF_00315"/>
    </source>
</evidence>
<dbReference type="Pfam" id="PF02780">
    <property type="entry name" value="Transketolase_C"/>
    <property type="match status" value="1"/>
</dbReference>
<evidence type="ECO:0000256" key="2">
    <source>
        <dbReference type="ARBA" id="ARBA00011081"/>
    </source>
</evidence>
<dbReference type="InterPro" id="IPR005475">
    <property type="entry name" value="Transketolase-like_Pyr-bd"/>
</dbReference>
<keyword evidence="7 11" id="KW-0784">Thiamine biosynthesis</keyword>
<dbReference type="EC" id="2.2.1.7" evidence="11"/>
<feature type="binding site" evidence="11">
    <location>
        <position position="293"/>
    </location>
    <ligand>
        <name>thiamine diphosphate</name>
        <dbReference type="ChEBI" id="CHEBI:58937"/>
    </ligand>
</feature>
<dbReference type="SUPFAM" id="SSF52922">
    <property type="entry name" value="TK C-terminal domain-like"/>
    <property type="match status" value="1"/>
</dbReference>
<comment type="subunit">
    <text evidence="3 11">Homodimer.</text>
</comment>
<dbReference type="CDD" id="cd02007">
    <property type="entry name" value="TPP_DXS"/>
    <property type="match status" value="1"/>
</dbReference>
<keyword evidence="6 11" id="KW-0460">Magnesium</keyword>
<evidence type="ECO:0000313" key="13">
    <source>
        <dbReference type="EMBL" id="MBB6210905.1"/>
    </source>
</evidence>
<gene>
    <name evidence="11" type="primary">dxs</name>
    <name evidence="13" type="ORF">FHS48_002335</name>
</gene>
<evidence type="ECO:0000256" key="6">
    <source>
        <dbReference type="ARBA" id="ARBA00022842"/>
    </source>
</evidence>
<feature type="binding site" evidence="11">
    <location>
        <position position="155"/>
    </location>
    <ligand>
        <name>Mg(2+)</name>
        <dbReference type="ChEBI" id="CHEBI:18420"/>
    </ligand>
</feature>
<dbReference type="GO" id="GO:0009228">
    <property type="term" value="P:thiamine biosynthetic process"/>
    <property type="evidence" value="ECO:0007669"/>
    <property type="project" value="UniProtKB-UniRule"/>
</dbReference>
<keyword evidence="14" id="KW-1185">Reference proteome</keyword>
<dbReference type="Gene3D" id="3.40.50.920">
    <property type="match status" value="1"/>
</dbReference>